<dbReference type="InterPro" id="IPR007809">
    <property type="entry name" value="FlgN-like"/>
</dbReference>
<keyword evidence="4" id="KW-0966">Cell projection</keyword>
<dbReference type="Proteomes" id="UP000627205">
    <property type="component" value="Unassembled WGS sequence"/>
</dbReference>
<dbReference type="Gene3D" id="1.20.58.300">
    <property type="entry name" value="FlgN-like"/>
    <property type="match status" value="1"/>
</dbReference>
<dbReference type="EMBL" id="BMDP01000001">
    <property type="protein sequence ID" value="GGI53061.1"/>
    <property type="molecule type" value="Genomic_DNA"/>
</dbReference>
<comment type="similarity">
    <text evidence="2">Belongs to the FlgN family.</text>
</comment>
<dbReference type="RefSeq" id="WP_188419153.1">
    <property type="nucleotide sequence ID" value="NZ_BMDP01000001.1"/>
</dbReference>
<reference evidence="4" key="1">
    <citation type="journal article" date="2014" name="Int. J. Syst. Evol. Microbiol.">
        <title>Complete genome sequence of Corynebacterium casei LMG S-19264T (=DSM 44701T), isolated from a smear-ripened cheese.</title>
        <authorList>
            <consortium name="US DOE Joint Genome Institute (JGI-PGF)"/>
            <person name="Walter F."/>
            <person name="Albersmeier A."/>
            <person name="Kalinowski J."/>
            <person name="Ruckert C."/>
        </authorList>
    </citation>
    <scope>NUCLEOTIDE SEQUENCE</scope>
    <source>
        <strain evidence="4">CCM 7664</strain>
    </source>
</reference>
<keyword evidence="4" id="KW-0282">Flagellum</keyword>
<gene>
    <name evidence="4" type="ORF">GCM10011430_02350</name>
</gene>
<dbReference type="SUPFAM" id="SSF140566">
    <property type="entry name" value="FlgN-like"/>
    <property type="match status" value="1"/>
</dbReference>
<comment type="caution">
    <text evidence="4">The sequence shown here is derived from an EMBL/GenBank/DDBJ whole genome shotgun (WGS) entry which is preliminary data.</text>
</comment>
<comment type="function">
    <text evidence="1">Required for the efficient initiation of filament assembly.</text>
</comment>
<keyword evidence="3" id="KW-1005">Bacterial flagellum biogenesis</keyword>
<evidence type="ECO:0000313" key="4">
    <source>
        <dbReference type="EMBL" id="GGI53061.1"/>
    </source>
</evidence>
<sequence>MKSFGASPEDSLHQEHETIRTLTQLLKLEQEHLIAADIDGIADLTEPKAQATARMAELAAQRHTALAALGCEASETGMQAWLQTSNASQTANQSWQELIEMARVAKELNRVNGTLINKQMVRNKSMLNILQHGSPQGNQFYGPDGQTSGKSTVRHIVA</sequence>
<dbReference type="GO" id="GO:0044780">
    <property type="term" value="P:bacterial-type flagellum assembly"/>
    <property type="evidence" value="ECO:0007669"/>
    <property type="project" value="InterPro"/>
</dbReference>
<reference evidence="4" key="2">
    <citation type="submission" date="2020-09" db="EMBL/GenBank/DDBJ databases">
        <authorList>
            <person name="Sun Q."/>
            <person name="Sedlacek I."/>
        </authorList>
    </citation>
    <scope>NUCLEOTIDE SEQUENCE</scope>
    <source>
        <strain evidence="4">CCM 7664</strain>
    </source>
</reference>
<evidence type="ECO:0000313" key="5">
    <source>
        <dbReference type="Proteomes" id="UP000627205"/>
    </source>
</evidence>
<evidence type="ECO:0000256" key="3">
    <source>
        <dbReference type="ARBA" id="ARBA00022795"/>
    </source>
</evidence>
<organism evidence="4 5">
    <name type="scientific">Oxalicibacterium solurbis</name>
    <dbReference type="NCBI Taxonomy" id="69280"/>
    <lineage>
        <taxon>Bacteria</taxon>
        <taxon>Pseudomonadati</taxon>
        <taxon>Pseudomonadota</taxon>
        <taxon>Betaproteobacteria</taxon>
        <taxon>Burkholderiales</taxon>
        <taxon>Oxalobacteraceae</taxon>
        <taxon>Oxalicibacterium</taxon>
    </lineage>
</organism>
<keyword evidence="4" id="KW-0969">Cilium</keyword>
<proteinExistence type="inferred from homology"/>
<keyword evidence="5" id="KW-1185">Reference proteome</keyword>
<protein>
    <submittedName>
        <fullName evidence="4">Flagella synthesis protein</fullName>
    </submittedName>
</protein>
<name>A0A8J3AWX3_9BURK</name>
<evidence type="ECO:0000256" key="2">
    <source>
        <dbReference type="ARBA" id="ARBA00007703"/>
    </source>
</evidence>
<dbReference type="AlphaFoldDB" id="A0A8J3AWX3"/>
<dbReference type="Pfam" id="PF05130">
    <property type="entry name" value="FlgN"/>
    <property type="match status" value="1"/>
</dbReference>
<dbReference type="InterPro" id="IPR036679">
    <property type="entry name" value="FlgN-like_sf"/>
</dbReference>
<accession>A0A8J3AWX3</accession>
<evidence type="ECO:0000256" key="1">
    <source>
        <dbReference type="ARBA" id="ARBA00002397"/>
    </source>
</evidence>